<feature type="region of interest" description="Disordered" evidence="2">
    <location>
        <begin position="209"/>
        <end position="248"/>
    </location>
</feature>
<organism evidence="4 5">
    <name type="scientific">Cercophora newfieldiana</name>
    <dbReference type="NCBI Taxonomy" id="92897"/>
    <lineage>
        <taxon>Eukaryota</taxon>
        <taxon>Fungi</taxon>
        <taxon>Dikarya</taxon>
        <taxon>Ascomycota</taxon>
        <taxon>Pezizomycotina</taxon>
        <taxon>Sordariomycetes</taxon>
        <taxon>Sordariomycetidae</taxon>
        <taxon>Sordariales</taxon>
        <taxon>Lasiosphaeriaceae</taxon>
        <taxon>Cercophora</taxon>
    </lineage>
</organism>
<name>A0AA39XUA3_9PEZI</name>
<feature type="transmembrane region" description="Helical" evidence="3">
    <location>
        <begin position="98"/>
        <end position="117"/>
    </location>
</feature>
<gene>
    <name evidence="4" type="ORF">B0T16DRAFT_249757</name>
</gene>
<keyword evidence="3" id="KW-0812">Transmembrane</keyword>
<keyword evidence="1" id="KW-0175">Coiled coil</keyword>
<keyword evidence="3" id="KW-1133">Transmembrane helix</keyword>
<feature type="coiled-coil region" evidence="1">
    <location>
        <begin position="52"/>
        <end position="79"/>
    </location>
</feature>
<evidence type="ECO:0000313" key="5">
    <source>
        <dbReference type="Proteomes" id="UP001174936"/>
    </source>
</evidence>
<evidence type="ECO:0000256" key="1">
    <source>
        <dbReference type="SAM" id="Coils"/>
    </source>
</evidence>
<keyword evidence="5" id="KW-1185">Reference proteome</keyword>
<dbReference type="EMBL" id="JAULSV010000007">
    <property type="protein sequence ID" value="KAK0639940.1"/>
    <property type="molecule type" value="Genomic_DNA"/>
</dbReference>
<protein>
    <submittedName>
        <fullName evidence="4">Uncharacterized protein</fullName>
    </submittedName>
</protein>
<keyword evidence="3" id="KW-0472">Membrane</keyword>
<proteinExistence type="predicted"/>
<evidence type="ECO:0000256" key="3">
    <source>
        <dbReference type="SAM" id="Phobius"/>
    </source>
</evidence>
<evidence type="ECO:0000313" key="4">
    <source>
        <dbReference type="EMBL" id="KAK0639940.1"/>
    </source>
</evidence>
<accession>A0AA39XUA3</accession>
<dbReference type="GO" id="GO:0016020">
    <property type="term" value="C:membrane"/>
    <property type="evidence" value="ECO:0007669"/>
    <property type="project" value="InterPro"/>
</dbReference>
<comment type="caution">
    <text evidence="4">The sequence shown here is derived from an EMBL/GenBank/DDBJ whole genome shotgun (WGS) entry which is preliminary data.</text>
</comment>
<dbReference type="Pfam" id="PF01544">
    <property type="entry name" value="CorA"/>
    <property type="match status" value="1"/>
</dbReference>
<feature type="transmembrane region" description="Helical" evidence="3">
    <location>
        <begin position="129"/>
        <end position="148"/>
    </location>
</feature>
<dbReference type="GO" id="GO:0046873">
    <property type="term" value="F:metal ion transmembrane transporter activity"/>
    <property type="evidence" value="ECO:0007669"/>
    <property type="project" value="InterPro"/>
</dbReference>
<dbReference type="Proteomes" id="UP001174936">
    <property type="component" value="Unassembled WGS sequence"/>
</dbReference>
<dbReference type="InterPro" id="IPR002523">
    <property type="entry name" value="MgTranspt_CorA/ZnTranspt_ZntB"/>
</dbReference>
<sequence length="248" mass="28051">MRDFAKWNEDIQELLTMIVDRVSDTLDAWRFFDRADLEYFTDKSHQPYFRGIKRSMRKLEGYHETLQKLKERAKAKSEAISARIGLENHDATVNVHKLAVLAMVFAPLSTVVSLFGAEGLPFGTLNIRTFGLMLMGLVLVYGIVYWLIRNWKATVKPYARACGKRLSPFFDVVSVLSRIQGALQAGARVLAGGNDRIEMVSEFSVSEPPVAELPSPVQSRTRTGTWSSWSKSLRRRPTEEPQVELGDV</sequence>
<reference evidence="4" key="1">
    <citation type="submission" date="2023-06" db="EMBL/GenBank/DDBJ databases">
        <title>Genome-scale phylogeny and comparative genomics of the fungal order Sordariales.</title>
        <authorList>
            <consortium name="Lawrence Berkeley National Laboratory"/>
            <person name="Hensen N."/>
            <person name="Bonometti L."/>
            <person name="Westerberg I."/>
            <person name="Brannstrom I.O."/>
            <person name="Guillou S."/>
            <person name="Cros-Aarteil S."/>
            <person name="Calhoun S."/>
            <person name="Haridas S."/>
            <person name="Kuo A."/>
            <person name="Mondo S."/>
            <person name="Pangilinan J."/>
            <person name="Riley R."/>
            <person name="Labutti K."/>
            <person name="Andreopoulos B."/>
            <person name="Lipzen A."/>
            <person name="Chen C."/>
            <person name="Yanf M."/>
            <person name="Daum C."/>
            <person name="Ng V."/>
            <person name="Clum A."/>
            <person name="Steindorff A."/>
            <person name="Ohm R."/>
            <person name="Martin F."/>
            <person name="Silar P."/>
            <person name="Natvig D."/>
            <person name="Lalanne C."/>
            <person name="Gautier V."/>
            <person name="Ament-Velasquez S.L."/>
            <person name="Kruys A."/>
            <person name="Hutchinson M.I."/>
            <person name="Powell A.J."/>
            <person name="Barry K."/>
            <person name="Miller A.N."/>
            <person name="Grigoriev I.V."/>
            <person name="Debuchy R."/>
            <person name="Gladieux P."/>
            <person name="Thoren M.H."/>
            <person name="Johannesson H."/>
        </authorList>
    </citation>
    <scope>NUCLEOTIDE SEQUENCE</scope>
    <source>
        <strain evidence="4">SMH2532-1</strain>
    </source>
</reference>
<evidence type="ECO:0000256" key="2">
    <source>
        <dbReference type="SAM" id="MobiDB-lite"/>
    </source>
</evidence>
<dbReference type="AlphaFoldDB" id="A0AA39XUA3"/>
<feature type="compositionally biased region" description="Low complexity" evidence="2">
    <location>
        <begin position="219"/>
        <end position="231"/>
    </location>
</feature>